<proteinExistence type="predicted"/>
<keyword evidence="2" id="KW-1185">Reference proteome</keyword>
<sequence length="150" mass="16453">MREHASRGTLERAIEIAAATHAGQTDKGGAPYILHPLRVMLRVAPGAQQIVAVLHDVVEDSDGKVTFDDLAREGFSRDVIDGVRAVTKIEGELYEDFIARAALDPVGKAVKLADLAENSDLSRIGEPTQKDLERIEKYRRAIGYLRGDVF</sequence>
<reference evidence="1 2" key="1">
    <citation type="submission" date="2018-10" db="EMBL/GenBank/DDBJ databases">
        <title>Effects of UV and annual dynamics of microbial communities in freshwater RAS systems.</title>
        <authorList>
            <person name="Bekkelund A.K."/>
            <person name="Hansen B.R."/>
            <person name="Stokken H."/>
            <person name="Eriksen B.F."/>
            <person name="Kashulin N.A."/>
        </authorList>
    </citation>
    <scope>NUCLEOTIDE SEQUENCE [LARGE SCALE GENOMIC DNA]</scope>
    <source>
        <strain evidence="1 2">BHSEK</strain>
    </source>
</reference>
<gene>
    <name evidence="1" type="ORF">D9M09_04640</name>
</gene>
<dbReference type="RefSeq" id="WP_121668697.1">
    <property type="nucleotide sequence ID" value="NZ_CP033019.1"/>
</dbReference>
<dbReference type="Gene3D" id="1.10.3210.10">
    <property type="entry name" value="Hypothetical protein af1432"/>
    <property type="match status" value="1"/>
</dbReference>
<dbReference type="Proteomes" id="UP000279594">
    <property type="component" value="Chromosome"/>
</dbReference>
<organism evidence="1 2">
    <name type="scientific">Janthinobacterium agaricidamnosum</name>
    <dbReference type="NCBI Taxonomy" id="55508"/>
    <lineage>
        <taxon>Bacteria</taxon>
        <taxon>Pseudomonadati</taxon>
        <taxon>Pseudomonadota</taxon>
        <taxon>Betaproteobacteria</taxon>
        <taxon>Burkholderiales</taxon>
        <taxon>Oxalobacteraceae</taxon>
        <taxon>Janthinobacterium</taxon>
    </lineage>
</organism>
<accession>A0A3G2E598</accession>
<dbReference type="SUPFAM" id="SSF109604">
    <property type="entry name" value="HD-domain/PDEase-like"/>
    <property type="match status" value="1"/>
</dbReference>
<name>A0A3G2E598_9BURK</name>
<evidence type="ECO:0000313" key="2">
    <source>
        <dbReference type="Proteomes" id="UP000279594"/>
    </source>
</evidence>
<dbReference type="AlphaFoldDB" id="A0A3G2E598"/>
<evidence type="ECO:0000313" key="1">
    <source>
        <dbReference type="EMBL" id="AYM75164.1"/>
    </source>
</evidence>
<protein>
    <submittedName>
        <fullName evidence="1">HD domain-containing protein</fullName>
    </submittedName>
</protein>
<dbReference type="EMBL" id="CP033019">
    <property type="protein sequence ID" value="AYM75164.1"/>
    <property type="molecule type" value="Genomic_DNA"/>
</dbReference>